<keyword evidence="1" id="KW-0472">Membrane</keyword>
<dbReference type="Proteomes" id="UP000076722">
    <property type="component" value="Unassembled WGS sequence"/>
</dbReference>
<feature type="domain" description="DUF6533" evidence="2">
    <location>
        <begin position="19"/>
        <end position="62"/>
    </location>
</feature>
<keyword evidence="1" id="KW-0812">Transmembrane</keyword>
<dbReference type="AlphaFoldDB" id="A0A164WAP5"/>
<keyword evidence="4" id="KW-1185">Reference proteome</keyword>
<evidence type="ECO:0000313" key="4">
    <source>
        <dbReference type="Proteomes" id="UP000076722"/>
    </source>
</evidence>
<gene>
    <name evidence="3" type="ORF">SISNIDRAFT_465139</name>
</gene>
<dbReference type="EMBL" id="KV419403">
    <property type="protein sequence ID" value="KZS94890.1"/>
    <property type="molecule type" value="Genomic_DNA"/>
</dbReference>
<proteinExistence type="predicted"/>
<feature type="transmembrane region" description="Helical" evidence="1">
    <location>
        <begin position="122"/>
        <end position="146"/>
    </location>
</feature>
<dbReference type="InterPro" id="IPR045340">
    <property type="entry name" value="DUF6533"/>
</dbReference>
<protein>
    <recommendedName>
        <fullName evidence="2">DUF6533 domain-containing protein</fullName>
    </recommendedName>
</protein>
<name>A0A164WAP5_9AGAM</name>
<evidence type="ECO:0000259" key="2">
    <source>
        <dbReference type="Pfam" id="PF20151"/>
    </source>
</evidence>
<sequence>MDHDQVVSFLKTAQVGRSCAIAGLTISAVDILHTLPEEVEFYWTGVWSTPRILYFLVRYSSLVEHIWQVIAVCFRRSHEVRKSDLSLGLAYTCGHAALDNLLFFATEAILIYRIHAVYNSQILLIFLLSIFVLGGTATLAINYIAINSLPPIDQTVPGVYYCIAHGNDEIVKKYLWADW</sequence>
<evidence type="ECO:0000313" key="3">
    <source>
        <dbReference type="EMBL" id="KZS94890.1"/>
    </source>
</evidence>
<dbReference type="OrthoDB" id="2638860at2759"/>
<evidence type="ECO:0000256" key="1">
    <source>
        <dbReference type="SAM" id="Phobius"/>
    </source>
</evidence>
<keyword evidence="1" id="KW-1133">Transmembrane helix</keyword>
<dbReference type="Pfam" id="PF20151">
    <property type="entry name" value="DUF6533"/>
    <property type="match status" value="1"/>
</dbReference>
<organism evidence="3 4">
    <name type="scientific">Sistotremastrum niveocremeum HHB9708</name>
    <dbReference type="NCBI Taxonomy" id="1314777"/>
    <lineage>
        <taxon>Eukaryota</taxon>
        <taxon>Fungi</taxon>
        <taxon>Dikarya</taxon>
        <taxon>Basidiomycota</taxon>
        <taxon>Agaricomycotina</taxon>
        <taxon>Agaricomycetes</taxon>
        <taxon>Sistotremastrales</taxon>
        <taxon>Sistotremastraceae</taxon>
        <taxon>Sertulicium</taxon>
        <taxon>Sertulicium niveocremeum</taxon>
    </lineage>
</organism>
<accession>A0A164WAP5</accession>
<reference evidence="3 4" key="1">
    <citation type="journal article" date="2016" name="Mol. Biol. Evol.">
        <title>Comparative Genomics of Early-Diverging Mushroom-Forming Fungi Provides Insights into the Origins of Lignocellulose Decay Capabilities.</title>
        <authorList>
            <person name="Nagy L.G."/>
            <person name="Riley R."/>
            <person name="Tritt A."/>
            <person name="Adam C."/>
            <person name="Daum C."/>
            <person name="Floudas D."/>
            <person name="Sun H."/>
            <person name="Yadav J.S."/>
            <person name="Pangilinan J."/>
            <person name="Larsson K.H."/>
            <person name="Matsuura K."/>
            <person name="Barry K."/>
            <person name="Labutti K."/>
            <person name="Kuo R."/>
            <person name="Ohm R.A."/>
            <person name="Bhattacharya S.S."/>
            <person name="Shirouzu T."/>
            <person name="Yoshinaga Y."/>
            <person name="Martin F.M."/>
            <person name="Grigoriev I.V."/>
            <person name="Hibbett D.S."/>
        </authorList>
    </citation>
    <scope>NUCLEOTIDE SEQUENCE [LARGE SCALE GENOMIC DNA]</scope>
    <source>
        <strain evidence="3 4">HHB9708</strain>
    </source>
</reference>